<dbReference type="GO" id="GO:0005198">
    <property type="term" value="F:structural molecule activity"/>
    <property type="evidence" value="ECO:0007669"/>
    <property type="project" value="UniProtKB-UniRule"/>
</dbReference>
<protein>
    <recommendedName>
        <fullName evidence="3">Flagellin</fullName>
    </recommendedName>
</protein>
<keyword evidence="8" id="KW-1185">Reference proteome</keyword>
<sequence length="354" mass="38250">MQCVKAMKTAFISTASLWNSPRSALTRMQADLAKANKEIATGRFADVGLELGYRTGQGISLRQERAELDAVIDGNGTVSLRLNVTKTALNNIRSAAETYLNSLLSLPPLERGAETVRDSAALNLKALTAELNKSSGGQYLFAGTNTQQKPVSDYVSGSPAKAAVDGAFLSAFGVTQSDPAVFAISASDMKAFLESPAFNDLFDGPGWSDWSSAADRNIESKISTTETIETSTNANEEAMRKLAKAYTIASDLGIAAMRTETQQVIVDKVMKILGEATNDLVKIQARLGDAETKVKNANDRMDLQRKIIDQHIGQLEEVDPAEAKTRVDALTTQIQMSYSLTAQLRQLSLLSYLR</sequence>
<evidence type="ECO:0000259" key="6">
    <source>
        <dbReference type="Pfam" id="PF00700"/>
    </source>
</evidence>
<keyword evidence="2 3" id="KW-0975">Bacterial flagellum</keyword>
<feature type="coiled-coil region" evidence="4">
    <location>
        <begin position="273"/>
        <end position="300"/>
    </location>
</feature>
<dbReference type="PANTHER" id="PTHR42792">
    <property type="entry name" value="FLAGELLIN"/>
    <property type="match status" value="1"/>
</dbReference>
<comment type="subcellular location">
    <subcellularLocation>
        <location evidence="3">Secreted</location>
    </subcellularLocation>
    <subcellularLocation>
        <location evidence="3">Bacterial flagellum</location>
    </subcellularLocation>
</comment>
<dbReference type="SUPFAM" id="SSF64518">
    <property type="entry name" value="Phase 1 flagellin"/>
    <property type="match status" value="1"/>
</dbReference>
<name>A0A5P9JXR9_9HYPH</name>
<comment type="similarity">
    <text evidence="1 3">Belongs to the bacterial flagellin family.</text>
</comment>
<dbReference type="KEGG" id="mico:GDR74_16320"/>
<dbReference type="RefSeq" id="WP_152587286.1">
    <property type="nucleotide sequence ID" value="NZ_CP045423.1"/>
</dbReference>
<dbReference type="InterPro" id="IPR046358">
    <property type="entry name" value="Flagellin_C"/>
</dbReference>
<dbReference type="InterPro" id="IPR001492">
    <property type="entry name" value="Flagellin"/>
</dbReference>
<keyword evidence="7" id="KW-0966">Cell projection</keyword>
<dbReference type="AlphaFoldDB" id="A0A5P9JXR9"/>
<organism evidence="7 8">
    <name type="scientific">Microvirga thermotolerans</name>
    <dbReference type="NCBI Taxonomy" id="2651334"/>
    <lineage>
        <taxon>Bacteria</taxon>
        <taxon>Pseudomonadati</taxon>
        <taxon>Pseudomonadota</taxon>
        <taxon>Alphaproteobacteria</taxon>
        <taxon>Hyphomicrobiales</taxon>
        <taxon>Methylobacteriaceae</taxon>
        <taxon>Microvirga</taxon>
    </lineage>
</organism>
<feature type="domain" description="Flagellin N-terminal" evidence="5">
    <location>
        <begin position="12"/>
        <end position="146"/>
    </location>
</feature>
<dbReference type="Pfam" id="PF00700">
    <property type="entry name" value="Flagellin_C"/>
    <property type="match status" value="1"/>
</dbReference>
<evidence type="ECO:0000256" key="2">
    <source>
        <dbReference type="ARBA" id="ARBA00023143"/>
    </source>
</evidence>
<dbReference type="Gene3D" id="1.20.1330.10">
    <property type="entry name" value="f41 fragment of flagellin, N-terminal domain"/>
    <property type="match status" value="1"/>
</dbReference>
<evidence type="ECO:0000313" key="7">
    <source>
        <dbReference type="EMBL" id="QFU17652.1"/>
    </source>
</evidence>
<evidence type="ECO:0000256" key="3">
    <source>
        <dbReference type="RuleBase" id="RU362073"/>
    </source>
</evidence>
<evidence type="ECO:0000259" key="5">
    <source>
        <dbReference type="Pfam" id="PF00669"/>
    </source>
</evidence>
<evidence type="ECO:0000256" key="1">
    <source>
        <dbReference type="ARBA" id="ARBA00005709"/>
    </source>
</evidence>
<dbReference type="InterPro" id="IPR001029">
    <property type="entry name" value="Flagellin_N"/>
</dbReference>
<evidence type="ECO:0000313" key="8">
    <source>
        <dbReference type="Proteomes" id="UP000325614"/>
    </source>
</evidence>
<evidence type="ECO:0000256" key="4">
    <source>
        <dbReference type="SAM" id="Coils"/>
    </source>
</evidence>
<keyword evidence="3" id="KW-0964">Secreted</keyword>
<proteinExistence type="inferred from homology"/>
<dbReference type="NCBIfam" id="NF004669">
    <property type="entry name" value="PRK06008.1"/>
    <property type="match status" value="1"/>
</dbReference>
<keyword evidence="7" id="KW-0282">Flagellum</keyword>
<dbReference type="GO" id="GO:0005576">
    <property type="term" value="C:extracellular region"/>
    <property type="evidence" value="ECO:0007669"/>
    <property type="project" value="UniProtKB-SubCell"/>
</dbReference>
<comment type="function">
    <text evidence="3">Flagellin is the subunit protein which polymerizes to form the filaments of bacterial flagella.</text>
</comment>
<feature type="domain" description="Flagellin C-terminal" evidence="6">
    <location>
        <begin position="270"/>
        <end position="353"/>
    </location>
</feature>
<dbReference type="GO" id="GO:0009288">
    <property type="term" value="C:bacterial-type flagellum"/>
    <property type="evidence" value="ECO:0007669"/>
    <property type="project" value="UniProtKB-SubCell"/>
</dbReference>
<accession>A0A5P9JXR9</accession>
<dbReference type="EMBL" id="CP045423">
    <property type="protein sequence ID" value="QFU17652.1"/>
    <property type="molecule type" value="Genomic_DNA"/>
</dbReference>
<reference evidence="7 8" key="1">
    <citation type="submission" date="2019-10" db="EMBL/GenBank/DDBJ databases">
        <title>Isolation, Identification of Microvirga thermotolerans HR1, a novel thermophilic bacterium and Comparative Genomics of the genus Microvirga.</title>
        <authorList>
            <person name="Li J."/>
            <person name="Zhang W."/>
            <person name="Lin M."/>
            <person name="Wang J."/>
        </authorList>
    </citation>
    <scope>NUCLEOTIDE SEQUENCE [LARGE SCALE GENOMIC DNA]</scope>
    <source>
        <strain evidence="7 8">HR1</strain>
    </source>
</reference>
<keyword evidence="4" id="KW-0175">Coiled coil</keyword>
<dbReference type="PANTHER" id="PTHR42792:SF1">
    <property type="entry name" value="FLAGELLAR HOOK-ASSOCIATED PROTEIN 3"/>
    <property type="match status" value="1"/>
</dbReference>
<dbReference type="Proteomes" id="UP000325614">
    <property type="component" value="Chromosome"/>
</dbReference>
<keyword evidence="7" id="KW-0969">Cilium</keyword>
<dbReference type="Pfam" id="PF00669">
    <property type="entry name" value="Flagellin_N"/>
    <property type="match status" value="1"/>
</dbReference>
<gene>
    <name evidence="7" type="ORF">GDR74_16320</name>
</gene>